<evidence type="ECO:0000256" key="17">
    <source>
        <dbReference type="SAM" id="SignalP"/>
    </source>
</evidence>
<dbReference type="Gene3D" id="2.60.40.4100">
    <property type="entry name" value="Zona pellucida, ZP-C domain"/>
    <property type="match status" value="2"/>
</dbReference>
<dbReference type="EMBL" id="JAGXEW010000001">
    <property type="protein sequence ID" value="KAK1176383.1"/>
    <property type="molecule type" value="Genomic_DNA"/>
</dbReference>
<keyword evidence="9" id="KW-0812">Transmembrane</keyword>
<protein>
    <recommendedName>
        <fullName evidence="4">Zona pellucida sperm-binding protein 3</fullName>
    </recommendedName>
    <alternativeName>
        <fullName evidence="15">Zona pellucida glycoprotein 3</fullName>
    </alternativeName>
</protein>
<sequence>MQFFLLFSCVFIAGIFPSQISAAHGETETYSELRSKGKDPIEQVQSEEHDPIEQLQGEEHDPIEQLQGEEHDPIEQLQGEEHDPIEQLQGEEHDPIEQLQGEEHDPIEQLQGEEHDPIEQLQGEEHDPIEQQVQGEEHDPIEQVQGEEHDPIEQVQGEEHDPIEQVQGEEHDPIEQVQGEQHDPIEQVQGEEHDPIEKEIHSEENVPVRPPVQPRPYPVKFIPPFGIPVPVTPFPFKLLSPRVIPVNAPVPPELQRVMNPKPVAMPRPLPISLAAAVRVLCSENKMYVRVRTDLYGFKCKAGQLTLGTSCRSNGVSGGYLLFTYGLKECGSQASVEAGQLVYKNVLKYVPAVQNSTIRRSMPFTVPLQCRYYRYHHVYRHGIRPLWKNPTRFKSLKTPYGFALRIINGDWVPDRMMNTFYIGQPIHFQATTNLTIPGTKLFIHSCYATASPASNSTPRYTVIENYGCMVDSKYETCSSHFVPPRTNNTINLIVDAFQFNAVPSGRFPFVNKYYMHCTMVVTSKSMVTQSTKSCHYDKNVNRWVELEGNDSVCSCCDSLCINEDVTLPIGSKSTISSDALLVLEKQGGDDGEGKTGAAILELEEDLLSYEGVSKEDREALSPEDDAFDENDYNRLLDVEAEGNDNYDDPNQHLEDTYDDDASKVPEHSDIENYEGAGEPGHFEEADEWRAPSAEETGIFPSQISAGHGETETYSELRSKGKDPIEQVQSEEHDPIEQLQGEEHDPIEQLQGEEHDPIEQLQGEEHDPIEQLQGEEHDPIEQLQGEEHDPIEQLQGEEHDPIEQLQGEEHDPIEQLQGEEHDPIEQVQGEEHDPIEQVQGEEHDPIEQVQGEEHDPIEQVQGEEHDPIEQVQGEEHDPIEQVQGEEHDPIEQVQGEEHDPIEQVQGEEHDPIEQVQGEEHDPIEQVQGEEHDPIEQVQGEEHDPIEQVQGEEHDPIEQVQGEEHDPIEQVQGEEHDPIEQVQGEEHDPIEQLQGEEHDPIEQEIHMPVTPFPFKLLSPRVNPVNAPVPPELQRVMNPKPVAMPGHYPLVLLQRCRSNGVSGGYLLFTYGLKECGSQASVEAGQLVYKNVLKYVPSVQNSTIRRSMPFTVPLQCRYYRYHHVYRHGIRPLWRNPTRFKSLKTPYGFALRIINGDWVPDRMMNTFYLGQPIHFQATTNLSIPGTKLFIHSCYATASPASNSTPRYTVIENYGCMVDSKYETCSSHFVPPRTNNTINLIVDAFQFNAVPSVILVYSLSEIAKEIILHSIPKVNKYYMHCTMVVTSNSMVTQSTKSCHYDKSVNRWVELEGNDSVCSCCDSVCINEDVTLPIGSKSTISSDALLVLEKQGGDDREGKTGAAILELEEDLLSYEGVSKEDREALSPEDDAFDENDYNRLLAVEAEGNDNYDDPTQHLADTYDDDASKVPEHSDLENYEGAGEPGHFEEADEWRALSAEETGDN</sequence>
<dbReference type="Proteomes" id="UP001230051">
    <property type="component" value="Unassembled WGS sequence"/>
</dbReference>
<dbReference type="PROSITE" id="PS51034">
    <property type="entry name" value="ZP_2"/>
    <property type="match status" value="2"/>
</dbReference>
<dbReference type="Gene3D" id="2.60.40.3210">
    <property type="entry name" value="Zona pellucida, ZP-N domain"/>
    <property type="match status" value="2"/>
</dbReference>
<evidence type="ECO:0000256" key="6">
    <source>
        <dbReference type="ARBA" id="ARBA00022525"/>
    </source>
</evidence>
<proteinExistence type="inferred from homology"/>
<gene>
    <name evidence="19" type="ORF">AOXY_G1256</name>
</gene>
<comment type="caution">
    <text evidence="19">The sequence shown here is derived from an EMBL/GenBank/DDBJ whole genome shotgun (WGS) entry which is preliminary data.</text>
</comment>
<dbReference type="GO" id="GO:0031012">
    <property type="term" value="C:extracellular matrix"/>
    <property type="evidence" value="ECO:0007669"/>
    <property type="project" value="TreeGrafter"/>
</dbReference>
<evidence type="ECO:0000256" key="16">
    <source>
        <dbReference type="SAM" id="MobiDB-lite"/>
    </source>
</evidence>
<evidence type="ECO:0000256" key="7">
    <source>
        <dbReference type="ARBA" id="ARBA00022530"/>
    </source>
</evidence>
<reference evidence="19" key="1">
    <citation type="submission" date="2022-02" db="EMBL/GenBank/DDBJ databases">
        <title>Atlantic sturgeon de novo genome assembly.</title>
        <authorList>
            <person name="Stock M."/>
            <person name="Klopp C."/>
            <person name="Guiguen Y."/>
            <person name="Cabau C."/>
            <person name="Parinello H."/>
            <person name="Santidrian Yebra-Pimentel E."/>
            <person name="Kuhl H."/>
            <person name="Dirks R.P."/>
            <person name="Guessner J."/>
            <person name="Wuertz S."/>
            <person name="Du K."/>
            <person name="Schartl M."/>
        </authorList>
    </citation>
    <scope>NUCLEOTIDE SEQUENCE</scope>
    <source>
        <strain evidence="19">STURGEONOMICS-FGT-2020</strain>
        <tissue evidence="19">Whole blood</tissue>
    </source>
</reference>
<evidence type="ECO:0000313" key="19">
    <source>
        <dbReference type="EMBL" id="KAK1176383.1"/>
    </source>
</evidence>
<dbReference type="GO" id="GO:2000344">
    <property type="term" value="P:positive regulation of acrosome reaction"/>
    <property type="evidence" value="ECO:0007669"/>
    <property type="project" value="TreeGrafter"/>
</dbReference>
<feature type="domain" description="ZP" evidence="18">
    <location>
        <begin position="1017"/>
        <end position="1298"/>
    </location>
</feature>
<comment type="subcellular location">
    <subcellularLocation>
        <location evidence="1">Cell membrane</location>
        <topology evidence="1">Single-pass type I membrane protein</topology>
    </subcellularLocation>
    <subcellularLocation>
        <location evidence="2">Secreted</location>
        <location evidence="2">Extracellular space</location>
        <location evidence="2">Extracellular matrix</location>
    </subcellularLocation>
</comment>
<dbReference type="Pfam" id="PF00100">
    <property type="entry name" value="Zona_pellucida"/>
    <property type="match status" value="2"/>
</dbReference>
<dbReference type="InterPro" id="IPR042235">
    <property type="entry name" value="ZP-C_dom"/>
</dbReference>
<evidence type="ECO:0000256" key="4">
    <source>
        <dbReference type="ARBA" id="ARBA00017980"/>
    </source>
</evidence>
<dbReference type="InterPro" id="IPR055355">
    <property type="entry name" value="ZP-C"/>
</dbReference>
<feature type="signal peptide" evidence="17">
    <location>
        <begin position="1"/>
        <end position="22"/>
    </location>
</feature>
<keyword evidence="11" id="KW-1133">Transmembrane helix</keyword>
<feature type="compositionally biased region" description="Basic and acidic residues" evidence="16">
    <location>
        <begin position="707"/>
        <end position="929"/>
    </location>
</feature>
<keyword evidence="8" id="KW-0165">Cleavage on pair of basic residues</keyword>
<keyword evidence="5" id="KW-1003">Cell membrane</keyword>
<feature type="chain" id="PRO_5042019119" description="Zona pellucida sperm-binding protein 3" evidence="17">
    <location>
        <begin position="23"/>
        <end position="1456"/>
    </location>
</feature>
<evidence type="ECO:0000259" key="18">
    <source>
        <dbReference type="PROSITE" id="PS51034"/>
    </source>
</evidence>
<keyword evidence="7" id="KW-0272">Extracellular matrix</keyword>
<dbReference type="GO" id="GO:0007339">
    <property type="term" value="P:binding of sperm to zona pellucida"/>
    <property type="evidence" value="ECO:0007669"/>
    <property type="project" value="TreeGrafter"/>
</dbReference>
<evidence type="ECO:0000256" key="15">
    <source>
        <dbReference type="ARBA" id="ARBA00030824"/>
    </source>
</evidence>
<organism evidence="19 20">
    <name type="scientific">Acipenser oxyrinchus oxyrinchus</name>
    <dbReference type="NCBI Taxonomy" id="40147"/>
    <lineage>
        <taxon>Eukaryota</taxon>
        <taxon>Metazoa</taxon>
        <taxon>Chordata</taxon>
        <taxon>Craniata</taxon>
        <taxon>Vertebrata</taxon>
        <taxon>Euteleostomi</taxon>
        <taxon>Actinopterygii</taxon>
        <taxon>Chondrostei</taxon>
        <taxon>Acipenseriformes</taxon>
        <taxon>Acipenseridae</taxon>
        <taxon>Acipenser</taxon>
    </lineage>
</organism>
<evidence type="ECO:0000256" key="5">
    <source>
        <dbReference type="ARBA" id="ARBA00022475"/>
    </source>
</evidence>
<evidence type="ECO:0000256" key="10">
    <source>
        <dbReference type="ARBA" id="ARBA00022729"/>
    </source>
</evidence>
<evidence type="ECO:0000256" key="1">
    <source>
        <dbReference type="ARBA" id="ARBA00004251"/>
    </source>
</evidence>
<comment type="similarity">
    <text evidence="3">Belongs to the ZP domain family. ZPC subfamily.</text>
</comment>
<dbReference type="GO" id="GO:0035803">
    <property type="term" value="P:egg coat formation"/>
    <property type="evidence" value="ECO:0007669"/>
    <property type="project" value="TreeGrafter"/>
</dbReference>
<dbReference type="PANTHER" id="PTHR11576">
    <property type="entry name" value="ZONA PELLUCIDA SPERM-BINDING PROTEIN 3"/>
    <property type="match status" value="1"/>
</dbReference>
<dbReference type="SMART" id="SM00241">
    <property type="entry name" value="ZP"/>
    <property type="match status" value="1"/>
</dbReference>
<evidence type="ECO:0000256" key="8">
    <source>
        <dbReference type="ARBA" id="ARBA00022685"/>
    </source>
</evidence>
<evidence type="ECO:0000256" key="14">
    <source>
        <dbReference type="ARBA" id="ARBA00023180"/>
    </source>
</evidence>
<keyword evidence="20" id="KW-1185">Reference proteome</keyword>
<dbReference type="GO" id="GO:0032190">
    <property type="term" value="F:acrosin binding"/>
    <property type="evidence" value="ECO:0007669"/>
    <property type="project" value="TreeGrafter"/>
</dbReference>
<dbReference type="FunFam" id="2.60.40.4100:FF:000002">
    <property type="entry name" value="Zona pellucida sperm-binding protein 3"/>
    <property type="match status" value="2"/>
</dbReference>
<feature type="domain" description="ZP" evidence="18">
    <location>
        <begin position="280"/>
        <end position="540"/>
    </location>
</feature>
<feature type="region of interest" description="Disordered" evidence="16">
    <location>
        <begin position="1397"/>
        <end position="1439"/>
    </location>
</feature>
<keyword evidence="12" id="KW-0472">Membrane</keyword>
<keyword evidence="13" id="KW-1015">Disulfide bond</keyword>
<evidence type="ECO:0000256" key="3">
    <source>
        <dbReference type="ARBA" id="ARBA00006735"/>
    </source>
</evidence>
<evidence type="ECO:0000256" key="9">
    <source>
        <dbReference type="ARBA" id="ARBA00022692"/>
    </source>
</evidence>
<dbReference type="PANTHER" id="PTHR11576:SF15">
    <property type="entry name" value="ZONA PELLUCIDA SPERM-BINDING PROTEIN 3-LIKE"/>
    <property type="match status" value="1"/>
</dbReference>
<dbReference type="FunFam" id="2.60.40.3210:FF:000001">
    <property type="entry name" value="Zona pellucida sperm-binding protein 3"/>
    <property type="match status" value="1"/>
</dbReference>
<dbReference type="GO" id="GO:0005886">
    <property type="term" value="C:plasma membrane"/>
    <property type="evidence" value="ECO:0007669"/>
    <property type="project" value="UniProtKB-SubCell"/>
</dbReference>
<name>A0AAD8LVY5_ACIOX</name>
<evidence type="ECO:0000256" key="13">
    <source>
        <dbReference type="ARBA" id="ARBA00023157"/>
    </source>
</evidence>
<accession>A0AAD8LVY5</accession>
<evidence type="ECO:0000256" key="12">
    <source>
        <dbReference type="ARBA" id="ARBA00023136"/>
    </source>
</evidence>
<feature type="region of interest" description="Disordered" evidence="16">
    <location>
        <begin position="688"/>
        <end position="929"/>
    </location>
</feature>
<evidence type="ECO:0000256" key="2">
    <source>
        <dbReference type="ARBA" id="ARBA00004498"/>
    </source>
</evidence>
<feature type="compositionally biased region" description="Basic and acidic residues" evidence="16">
    <location>
        <begin position="648"/>
        <end position="664"/>
    </location>
</feature>
<feature type="compositionally biased region" description="Basic and acidic residues" evidence="16">
    <location>
        <begin position="1417"/>
        <end position="1427"/>
    </location>
</feature>
<feature type="region of interest" description="Disordered" evidence="16">
    <location>
        <begin position="35"/>
        <end position="98"/>
    </location>
</feature>
<dbReference type="Pfam" id="PF23344">
    <property type="entry name" value="ZP-N"/>
    <property type="match status" value="2"/>
</dbReference>
<dbReference type="InterPro" id="IPR055356">
    <property type="entry name" value="ZP-N"/>
</dbReference>
<keyword evidence="6" id="KW-0964">Secreted</keyword>
<evidence type="ECO:0000313" key="20">
    <source>
        <dbReference type="Proteomes" id="UP001230051"/>
    </source>
</evidence>
<dbReference type="InterPro" id="IPR001507">
    <property type="entry name" value="ZP_dom"/>
</dbReference>
<feature type="region of interest" description="Disordered" evidence="16">
    <location>
        <begin position="639"/>
        <end position="664"/>
    </location>
</feature>
<keyword evidence="10 17" id="KW-0732">Signal</keyword>
<evidence type="ECO:0000256" key="11">
    <source>
        <dbReference type="ARBA" id="ARBA00022989"/>
    </source>
</evidence>
<keyword evidence="14" id="KW-0325">Glycoprotein</keyword>